<evidence type="ECO:0000313" key="3">
    <source>
        <dbReference type="EMBL" id="CDO86072.1"/>
    </source>
</evidence>
<sequence precursor="true">MMKSARVAGTVALGAALTFGGVGIGIGLAPPASAGCQGTIIPGESYCDKPPGPNGVYERCHQAPSYPVFGGRGVIEDVTPPPECYPVDPSQPAPLGQPPNHIDD</sequence>
<accession>A0A024JRS8</accession>
<organism evidence="3">
    <name type="scientific">Mycobacterium triplex</name>
    <dbReference type="NCBI Taxonomy" id="47839"/>
    <lineage>
        <taxon>Bacteria</taxon>
        <taxon>Bacillati</taxon>
        <taxon>Actinomycetota</taxon>
        <taxon>Actinomycetes</taxon>
        <taxon>Mycobacteriales</taxon>
        <taxon>Mycobacteriaceae</taxon>
        <taxon>Mycobacterium</taxon>
        <taxon>Mycobacterium simiae complex</taxon>
    </lineage>
</organism>
<reference evidence="3" key="1">
    <citation type="journal article" date="2014" name="Genome Announc.">
        <title>Draft Genome Sequence of Mycobacterium triplex DSM 44626.</title>
        <authorList>
            <person name="Sassi M."/>
            <person name="Croce O."/>
            <person name="Robert C."/>
            <person name="Raoult D."/>
            <person name="Drancourt M."/>
        </authorList>
    </citation>
    <scope>NUCLEOTIDE SEQUENCE [LARGE SCALE GENOMIC DNA]</scope>
    <source>
        <strain evidence="3">DSM 44626</strain>
    </source>
</reference>
<feature type="region of interest" description="Disordered" evidence="1">
    <location>
        <begin position="79"/>
        <end position="104"/>
    </location>
</feature>
<feature type="compositionally biased region" description="Pro residues" evidence="1">
    <location>
        <begin position="79"/>
        <end position="97"/>
    </location>
</feature>
<dbReference type="EMBL" id="HG964446">
    <property type="protein sequence ID" value="CDO86072.1"/>
    <property type="molecule type" value="Genomic_DNA"/>
</dbReference>
<protein>
    <recommendedName>
        <fullName evidence="2">CDGP domain-containing protein</fullName>
    </recommendedName>
</protein>
<evidence type="ECO:0000259" key="2">
    <source>
        <dbReference type="Pfam" id="PF24238"/>
    </source>
</evidence>
<dbReference type="OrthoDB" id="4735804at2"/>
<feature type="domain" description="CDGP" evidence="2">
    <location>
        <begin position="35"/>
        <end position="103"/>
    </location>
</feature>
<gene>
    <name evidence="4" type="ORF">AWC29_28960</name>
    <name evidence="3" type="ORF">BN973_00412</name>
</gene>
<dbReference type="HOGENOM" id="CLU_2247088_0_0_11"/>
<dbReference type="RefSeq" id="WP_036465570.1">
    <property type="nucleotide sequence ID" value="NZ_HG964446.1"/>
</dbReference>
<keyword evidence="5" id="KW-1185">Reference proteome</keyword>
<dbReference type="AlphaFoldDB" id="A0A024JRS8"/>
<reference evidence="4 5" key="3">
    <citation type="submission" date="2016-01" db="EMBL/GenBank/DDBJ databases">
        <title>The new phylogeny of the genus Mycobacterium.</title>
        <authorList>
            <person name="Tarcisio F."/>
            <person name="Conor M."/>
            <person name="Antonella G."/>
            <person name="Elisabetta G."/>
            <person name="Giulia F.S."/>
            <person name="Sara T."/>
            <person name="Anna F."/>
            <person name="Clotilde B."/>
            <person name="Roberto B."/>
            <person name="Veronica D.S."/>
            <person name="Fabio R."/>
            <person name="Monica P."/>
            <person name="Olivier J."/>
            <person name="Enrico T."/>
            <person name="Nicola S."/>
        </authorList>
    </citation>
    <scope>NUCLEOTIDE SEQUENCE [LARGE SCALE GENOMIC DNA]</scope>
    <source>
        <strain evidence="4 5">DSM 44626</strain>
    </source>
</reference>
<dbReference type="Pfam" id="PF24238">
    <property type="entry name" value="CDGP"/>
    <property type="match status" value="1"/>
</dbReference>
<dbReference type="InterPro" id="IPR056271">
    <property type="entry name" value="CDGP_dom"/>
</dbReference>
<evidence type="ECO:0000256" key="1">
    <source>
        <dbReference type="SAM" id="MobiDB-lite"/>
    </source>
</evidence>
<name>A0A024JRS8_9MYCO</name>
<evidence type="ECO:0000313" key="5">
    <source>
        <dbReference type="Proteomes" id="UP000193710"/>
    </source>
</evidence>
<dbReference type="Proteomes" id="UP000028880">
    <property type="component" value="Unassembled WGS sequence"/>
</dbReference>
<reference evidence="3" key="2">
    <citation type="submission" date="2014-04" db="EMBL/GenBank/DDBJ databases">
        <authorList>
            <person name="Urmite Genomes U."/>
        </authorList>
    </citation>
    <scope>NUCLEOTIDE SEQUENCE</scope>
    <source>
        <strain evidence="3">DSM 44626</strain>
    </source>
</reference>
<dbReference type="EMBL" id="LQPY01000042">
    <property type="protein sequence ID" value="ORW99022.1"/>
    <property type="molecule type" value="Genomic_DNA"/>
</dbReference>
<dbReference type="Proteomes" id="UP000193710">
    <property type="component" value="Unassembled WGS sequence"/>
</dbReference>
<proteinExistence type="predicted"/>
<evidence type="ECO:0000313" key="4">
    <source>
        <dbReference type="EMBL" id="ORW99022.1"/>
    </source>
</evidence>